<feature type="domain" description="Competence protein CoiA nuclease-like" evidence="1">
    <location>
        <begin position="62"/>
        <end position="216"/>
    </location>
</feature>
<evidence type="ECO:0000259" key="2">
    <source>
        <dbReference type="Pfam" id="PF25164"/>
    </source>
</evidence>
<reference evidence="4 5" key="1">
    <citation type="submission" date="2016-01" db="EMBL/GenBank/DDBJ databases">
        <authorList>
            <person name="Mitreva M."/>
            <person name="Pepin K.H."/>
            <person name="Mihindukulasuriya K.A."/>
            <person name="Fulton R."/>
            <person name="Fronick C."/>
            <person name="O'Laughlin M."/>
            <person name="Miner T."/>
            <person name="Herter B."/>
            <person name="Rosa B.A."/>
            <person name="Cordes M."/>
            <person name="Tomlinson C."/>
            <person name="Wollam A."/>
            <person name="Palsikar V.B."/>
            <person name="Mardis E.R."/>
            <person name="Wilson R.K."/>
        </authorList>
    </citation>
    <scope>NUCLEOTIDE SEQUENCE [LARGE SCALE GENOMIC DNA]</scope>
    <source>
        <strain evidence="4 5">KA00071</strain>
    </source>
</reference>
<dbReference type="InterPro" id="IPR057252">
    <property type="entry name" value="CoiA_C"/>
</dbReference>
<keyword evidence="5" id="KW-1185">Reference proteome</keyword>
<dbReference type="Proteomes" id="UP000070467">
    <property type="component" value="Unassembled WGS sequence"/>
</dbReference>
<dbReference type="InterPro" id="IPR057253">
    <property type="entry name" value="CoiA-like_N"/>
</dbReference>
<accession>A0ABR5TM52</accession>
<evidence type="ECO:0000259" key="1">
    <source>
        <dbReference type="Pfam" id="PF06054"/>
    </source>
</evidence>
<gene>
    <name evidence="4" type="ORF">HMPREF1871_00566</name>
</gene>
<protein>
    <submittedName>
        <fullName evidence="4">Competence protein CoiA-like protein</fullName>
    </submittedName>
</protein>
<evidence type="ECO:0000259" key="3">
    <source>
        <dbReference type="Pfam" id="PF25166"/>
    </source>
</evidence>
<evidence type="ECO:0000313" key="4">
    <source>
        <dbReference type="EMBL" id="KXB58230.1"/>
    </source>
</evidence>
<feature type="domain" description="Competence protein CoiA C-terminal" evidence="3">
    <location>
        <begin position="244"/>
        <end position="302"/>
    </location>
</feature>
<dbReference type="Pfam" id="PF06054">
    <property type="entry name" value="CoiA_nuc"/>
    <property type="match status" value="1"/>
</dbReference>
<dbReference type="InterPro" id="IPR010330">
    <property type="entry name" value="CoiA_nuc"/>
</dbReference>
<organism evidence="4 5">
    <name type="scientific">Gemelliphila asaccharolytica</name>
    <dbReference type="NCBI Taxonomy" id="502393"/>
    <lineage>
        <taxon>Bacteria</taxon>
        <taxon>Bacillati</taxon>
        <taxon>Bacillota</taxon>
        <taxon>Bacilli</taxon>
        <taxon>Bacillales</taxon>
        <taxon>Gemellaceae</taxon>
        <taxon>Gemelliphila</taxon>
    </lineage>
</organism>
<dbReference type="Pfam" id="PF25166">
    <property type="entry name" value="CoiA_C"/>
    <property type="match status" value="1"/>
</dbReference>
<comment type="caution">
    <text evidence="4">The sequence shown here is derived from an EMBL/GenBank/DDBJ whole genome shotgun (WGS) entry which is preliminary data.</text>
</comment>
<dbReference type="RefSeq" id="WP_066129803.1">
    <property type="nucleotide sequence ID" value="NZ_KQ959872.1"/>
</dbReference>
<feature type="domain" description="Competence protein CoiA-like N-terminal" evidence="2">
    <location>
        <begin position="19"/>
        <end position="56"/>
    </location>
</feature>
<dbReference type="Pfam" id="PF25164">
    <property type="entry name" value="CoiA_N"/>
    <property type="match status" value="1"/>
</dbReference>
<evidence type="ECO:0000313" key="5">
    <source>
        <dbReference type="Proteomes" id="UP000070467"/>
    </source>
</evidence>
<proteinExistence type="predicted"/>
<dbReference type="EMBL" id="LSDB01000019">
    <property type="protein sequence ID" value="KXB58230.1"/>
    <property type="molecule type" value="Genomic_DNA"/>
</dbReference>
<sequence>MYIAYDENKKSFNSIDEIIAKNKRYFCPICNSEVIYKKGVKIQSHFAHIKNSACSITSYKRESKEHLDVKKSLYNHFKQKYINVLLEYIFKVNSNIQIADIYIKDKNIALEYQRSIISHKILNQRTVGYKDANIKLIWLIDINKFIKILSLRENIYHIRYAPFVENFFNYQEGHIFFYGYDREKEAILFYEIYSCNLKKHHALALITRYNLKDFDFPLTFTLSKKKLVTKIYKSDIENYVYVQLKFDKTVKNKLLSLFYQSRIKLNNIPNLIGKNINEQLLISTPLLMWQTKIYVMLQNNKTYQEILDYMLNYIKVIDSIYISEKDKVKIIEKVVRAYYMRLSQP</sequence>
<name>A0ABR5TM52_9BACL</name>